<dbReference type="InterPro" id="IPR000537">
    <property type="entry name" value="UbiA_prenyltransferase"/>
</dbReference>
<feature type="transmembrane region" description="Helical" evidence="6">
    <location>
        <begin position="280"/>
        <end position="298"/>
    </location>
</feature>
<dbReference type="CDD" id="cd03443">
    <property type="entry name" value="PaaI_thioesterase"/>
    <property type="match status" value="1"/>
</dbReference>
<sequence>MNNTKEIKVIYKDESKDKIKYEQTLTMLREWEEAANFIEKLFMKHIQLDTIDFVKSTVTYTMVVPIDLCNILNTLHGGSIATLVDGKVNPSVSVDLVINYANAAPAGKPIIIESCAYKIGKNLAFTDTTIRNERGVIAKGSHNKFLSIPQAKILMETINSYLKASRLNAYQTVLVLEALALAIAQSQVGLSSFFQRENGLLMFGILSVLSFFGHCIYYMINSYVDYVSGVDDAETSTDRTLFEVVSIANLLRYIVVSISIMIILTIYLTTLCNGRQETEWMAKMFVIYFISLMFNTCTYTHLKYIALGPISFASYAICTSVIYHCLLTNQLPNQMFYLLLTPILLILVICLVSGYHRDIDEDERAGIITINTLLGKKNSILFIFSLSILFFIISIILALNRENYLLLSVLVSLPETCRTFKRGYYSDSTAHFNLKVMKALRLGCNLYIGSIGIGGGGLFNYL</sequence>
<evidence type="ECO:0000256" key="4">
    <source>
        <dbReference type="ARBA" id="ARBA00022989"/>
    </source>
</evidence>
<evidence type="ECO:0000256" key="6">
    <source>
        <dbReference type="SAM" id="Phobius"/>
    </source>
</evidence>
<evidence type="ECO:0000313" key="8">
    <source>
        <dbReference type="Proteomes" id="UP000007797"/>
    </source>
</evidence>
<dbReference type="EMBL" id="GL883010">
    <property type="protein sequence ID" value="EGG21981.1"/>
    <property type="molecule type" value="Genomic_DNA"/>
</dbReference>
<keyword evidence="2 6" id="KW-0812">Transmembrane</keyword>
<proteinExistence type="predicted"/>
<organism evidence="7 8">
    <name type="scientific">Cavenderia fasciculata</name>
    <name type="common">Slime mold</name>
    <name type="synonym">Dictyostelium fasciculatum</name>
    <dbReference type="NCBI Taxonomy" id="261658"/>
    <lineage>
        <taxon>Eukaryota</taxon>
        <taxon>Amoebozoa</taxon>
        <taxon>Evosea</taxon>
        <taxon>Eumycetozoa</taxon>
        <taxon>Dictyostelia</taxon>
        <taxon>Acytosteliales</taxon>
        <taxon>Cavenderiaceae</taxon>
        <taxon>Cavenderia</taxon>
    </lineage>
</organism>
<keyword evidence="5 6" id="KW-0472">Membrane</keyword>
<evidence type="ECO:0000256" key="5">
    <source>
        <dbReference type="ARBA" id="ARBA00023136"/>
    </source>
</evidence>
<dbReference type="SUPFAM" id="SSF54637">
    <property type="entry name" value="Thioesterase/thiol ester dehydrase-isomerase"/>
    <property type="match status" value="1"/>
</dbReference>
<dbReference type="RefSeq" id="XP_004359832.1">
    <property type="nucleotide sequence ID" value="XM_004359775.1"/>
</dbReference>
<evidence type="ECO:0000256" key="2">
    <source>
        <dbReference type="ARBA" id="ARBA00022692"/>
    </source>
</evidence>
<name>F4PV73_CACFS</name>
<accession>F4PV73</accession>
<keyword evidence="3" id="KW-0378">Hydrolase</keyword>
<gene>
    <name evidence="7" type="ORF">DFA_01867</name>
</gene>
<dbReference type="Proteomes" id="UP000007797">
    <property type="component" value="Unassembled WGS sequence"/>
</dbReference>
<keyword evidence="4 6" id="KW-1133">Transmembrane helix</keyword>
<dbReference type="OrthoDB" id="46529at2759"/>
<feature type="transmembrane region" description="Helical" evidence="6">
    <location>
        <begin position="335"/>
        <end position="355"/>
    </location>
</feature>
<keyword evidence="8" id="KW-1185">Reference proteome</keyword>
<dbReference type="AlphaFoldDB" id="F4PV73"/>
<evidence type="ECO:0000256" key="3">
    <source>
        <dbReference type="ARBA" id="ARBA00022801"/>
    </source>
</evidence>
<dbReference type="KEGG" id="dfa:DFA_01867"/>
<feature type="transmembrane region" description="Helical" evidence="6">
    <location>
        <begin position="200"/>
        <end position="220"/>
    </location>
</feature>
<dbReference type="Gene3D" id="3.10.129.10">
    <property type="entry name" value="Hotdog Thioesterase"/>
    <property type="match status" value="1"/>
</dbReference>
<feature type="transmembrane region" description="Helical" evidence="6">
    <location>
        <begin position="442"/>
        <end position="461"/>
    </location>
</feature>
<dbReference type="GeneID" id="14874196"/>
<protein>
    <submittedName>
        <fullName evidence="7">Uncharacterized protein</fullName>
    </submittedName>
</protein>
<evidence type="ECO:0000256" key="1">
    <source>
        <dbReference type="ARBA" id="ARBA00004141"/>
    </source>
</evidence>
<dbReference type="InterPro" id="IPR029069">
    <property type="entry name" value="HotDog_dom_sf"/>
</dbReference>
<feature type="transmembrane region" description="Helical" evidence="6">
    <location>
        <begin position="380"/>
        <end position="399"/>
    </location>
</feature>
<feature type="transmembrane region" description="Helical" evidence="6">
    <location>
        <begin position="250"/>
        <end position="268"/>
    </location>
</feature>
<dbReference type="PANTHER" id="PTHR21660:SF1">
    <property type="entry name" value="ACYL-COENZYME A THIOESTERASE 13"/>
    <property type="match status" value="1"/>
</dbReference>
<dbReference type="GO" id="GO:0047617">
    <property type="term" value="F:fatty acyl-CoA hydrolase activity"/>
    <property type="evidence" value="ECO:0007669"/>
    <property type="project" value="InterPro"/>
</dbReference>
<dbReference type="PANTHER" id="PTHR21660">
    <property type="entry name" value="THIOESTERASE SUPERFAMILY MEMBER-RELATED"/>
    <property type="match status" value="1"/>
</dbReference>
<dbReference type="STRING" id="1054147.F4PV73"/>
<dbReference type="GO" id="GO:0016020">
    <property type="term" value="C:membrane"/>
    <property type="evidence" value="ECO:0007669"/>
    <property type="project" value="UniProtKB-SubCell"/>
</dbReference>
<reference evidence="8" key="1">
    <citation type="journal article" date="2011" name="Genome Res.">
        <title>Phylogeny-wide analysis of social amoeba genomes highlights ancient origins for complex intercellular communication.</title>
        <authorList>
            <person name="Heidel A.J."/>
            <person name="Lawal H.M."/>
            <person name="Felder M."/>
            <person name="Schilde C."/>
            <person name="Helps N.R."/>
            <person name="Tunggal B."/>
            <person name="Rivero F."/>
            <person name="John U."/>
            <person name="Schleicher M."/>
            <person name="Eichinger L."/>
            <person name="Platzer M."/>
            <person name="Noegel A.A."/>
            <person name="Schaap P."/>
            <person name="Gloeckner G."/>
        </authorList>
    </citation>
    <scope>NUCLEOTIDE SEQUENCE [LARGE SCALE GENOMIC DNA]</scope>
    <source>
        <strain evidence="8">SH3</strain>
    </source>
</reference>
<comment type="subcellular location">
    <subcellularLocation>
        <location evidence="1">Membrane</location>
        <topology evidence="1">Multi-pass membrane protein</topology>
    </subcellularLocation>
</comment>
<evidence type="ECO:0000313" key="7">
    <source>
        <dbReference type="EMBL" id="EGG21981.1"/>
    </source>
</evidence>
<dbReference type="Pfam" id="PF01040">
    <property type="entry name" value="UbiA"/>
    <property type="match status" value="1"/>
</dbReference>
<dbReference type="InterPro" id="IPR039298">
    <property type="entry name" value="ACOT13"/>
</dbReference>
<dbReference type="GO" id="GO:0016765">
    <property type="term" value="F:transferase activity, transferring alkyl or aryl (other than methyl) groups"/>
    <property type="evidence" value="ECO:0007669"/>
    <property type="project" value="InterPro"/>
</dbReference>